<feature type="region of interest" description="Disordered" evidence="1">
    <location>
        <begin position="1"/>
        <end position="20"/>
    </location>
</feature>
<dbReference type="InterPro" id="IPR052516">
    <property type="entry name" value="N-heterocyclic_Hydroxylase"/>
</dbReference>
<dbReference type="RefSeq" id="WP_344803702.1">
    <property type="nucleotide sequence ID" value="NZ_BAABBO010000001.1"/>
</dbReference>
<dbReference type="PANTHER" id="PTHR47495">
    <property type="entry name" value="ALDEHYDE DEHYDROGENASE"/>
    <property type="match status" value="1"/>
</dbReference>
<comment type="caution">
    <text evidence="3">The sequence shown here is derived from an EMBL/GenBank/DDBJ whole genome shotgun (WGS) entry which is preliminary data.</text>
</comment>
<dbReference type="InterPro" id="IPR012368">
    <property type="entry name" value="OxRdtase_Mopterin-bd_su_IorB"/>
</dbReference>
<dbReference type="Pfam" id="PF20256">
    <property type="entry name" value="MoCoBD_2"/>
    <property type="match status" value="2"/>
</dbReference>
<dbReference type="Proteomes" id="UP001501337">
    <property type="component" value="Unassembled WGS sequence"/>
</dbReference>
<dbReference type="Gene3D" id="3.30.365.10">
    <property type="entry name" value="Aldehyde oxidase/xanthine dehydrogenase, molybdopterin binding domain"/>
    <property type="match status" value="4"/>
</dbReference>
<dbReference type="PROSITE" id="PS51318">
    <property type="entry name" value="TAT"/>
    <property type="match status" value="1"/>
</dbReference>
<evidence type="ECO:0000313" key="3">
    <source>
        <dbReference type="EMBL" id="GAA3952225.1"/>
    </source>
</evidence>
<dbReference type="EMBL" id="BAABBO010000001">
    <property type="protein sequence ID" value="GAA3952225.1"/>
    <property type="molecule type" value="Genomic_DNA"/>
</dbReference>
<gene>
    <name evidence="3" type="ORF">GCM10022278_09090</name>
</gene>
<protein>
    <submittedName>
        <fullName evidence="3">Xanthine dehydrogenase family protein molybdopterin-binding subunit</fullName>
    </submittedName>
</protein>
<name>A0ABP7NQQ2_9GAMM</name>
<dbReference type="InterPro" id="IPR000674">
    <property type="entry name" value="Ald_Oxase/Xan_DH_a/b"/>
</dbReference>
<dbReference type="InterPro" id="IPR006311">
    <property type="entry name" value="TAT_signal"/>
</dbReference>
<sequence length="771" mass="83590">MIRQSEVAKGLVDTEASTASSMSTGGVNRRSFLKLTAGVSGALCVGISLQGCATSALESSEEHSFRPNASIEVLPDSQVLVTLARVEMGQGTMTGISTLVAEELNIDPAQIRILFAPPADAYVHPEYGLQITGGSNSLSSSWLPMREAAATTRLALTEAAADLWSVEAKSVRCDQGLCYHPEKDTTLTIGQLAGLAANRPLPKDVELKPASEFRLIGQSVQRLDAVAKTFGEARYGIDVELENMVYAYILRAPMIRGRLKEFDASQANDMPGVVKVAAVPSGVAVIAESWWQAKQAAETIKADWEPDPVVGEPDTADIFRLYEERITQSGFDRVREQGDLDDLAAEGSVALEAEYRAPFLAHATLEPQNCVAWLRDGKCDIWAPTQGPDIARFVAQRETGLHRDDVQVHQTYIGGGFGRRLSQDYVADAASVAVHIDRPVKVIWSREDDTRHDIYRPGSLHRLKAYARKDGGIDGWQHKIAAPKVITYYIEDAAGVQLPGWAGGTLTSMVASLGRLITPDISAFEGADDIAYGFGHIQVDHHVADAGIPVTYWRAVGHSFNGFVVESFIDELAEANGQDPLAYRLQLLSASPRHQAVLEKVAAIAGWRWDPEQKRSLAPAARNESGNIVQGLAVHKSFGTYVAQIVELELNNVDEPTDYRISKVFCAVDCGTAVNPDIVRAQMESGIIFGITAAKYGDIEFDKGRVRQSNFHDYQLLRMNESPEIEVAIIDSDEAPTGVGEPGLPPVAAAIGNALFVATGQRLRQLPLRLG</sequence>
<dbReference type="Gene3D" id="3.90.1170.50">
    <property type="entry name" value="Aldehyde oxidase/xanthine dehydrogenase, a/b hammerhead"/>
    <property type="match status" value="1"/>
</dbReference>
<dbReference type="SMART" id="SM01008">
    <property type="entry name" value="Ald_Xan_dh_C"/>
    <property type="match status" value="1"/>
</dbReference>
<organism evidence="3 4">
    <name type="scientific">Allohahella marinimesophila</name>
    <dbReference type="NCBI Taxonomy" id="1054972"/>
    <lineage>
        <taxon>Bacteria</taxon>
        <taxon>Pseudomonadati</taxon>
        <taxon>Pseudomonadota</taxon>
        <taxon>Gammaproteobacteria</taxon>
        <taxon>Oceanospirillales</taxon>
        <taxon>Hahellaceae</taxon>
        <taxon>Allohahella</taxon>
    </lineage>
</organism>
<evidence type="ECO:0000259" key="2">
    <source>
        <dbReference type="SMART" id="SM01008"/>
    </source>
</evidence>
<evidence type="ECO:0000256" key="1">
    <source>
        <dbReference type="SAM" id="MobiDB-lite"/>
    </source>
</evidence>
<accession>A0ABP7NQQ2</accession>
<dbReference type="SUPFAM" id="SSF56003">
    <property type="entry name" value="Molybdenum cofactor-binding domain"/>
    <property type="match status" value="2"/>
</dbReference>
<dbReference type="InterPro" id="IPR008274">
    <property type="entry name" value="AldOxase/xan_DH_MoCoBD1"/>
</dbReference>
<keyword evidence="4" id="KW-1185">Reference proteome</keyword>
<dbReference type="PANTHER" id="PTHR47495:SF2">
    <property type="entry name" value="ALDEHYDE DEHYDROGENASE"/>
    <property type="match status" value="1"/>
</dbReference>
<proteinExistence type="predicted"/>
<dbReference type="InterPro" id="IPR046867">
    <property type="entry name" value="AldOxase/xan_DH_MoCoBD2"/>
</dbReference>
<dbReference type="InterPro" id="IPR037165">
    <property type="entry name" value="AldOxase/xan_DH_Mopterin-bd_sf"/>
</dbReference>
<dbReference type="PIRSF" id="PIRSF036389">
    <property type="entry name" value="IOR_B"/>
    <property type="match status" value="1"/>
</dbReference>
<evidence type="ECO:0000313" key="4">
    <source>
        <dbReference type="Proteomes" id="UP001501337"/>
    </source>
</evidence>
<reference evidence="4" key="1">
    <citation type="journal article" date="2019" name="Int. J. Syst. Evol. Microbiol.">
        <title>The Global Catalogue of Microorganisms (GCM) 10K type strain sequencing project: providing services to taxonomists for standard genome sequencing and annotation.</title>
        <authorList>
            <consortium name="The Broad Institute Genomics Platform"/>
            <consortium name="The Broad Institute Genome Sequencing Center for Infectious Disease"/>
            <person name="Wu L."/>
            <person name="Ma J."/>
        </authorList>
    </citation>
    <scope>NUCLEOTIDE SEQUENCE [LARGE SCALE GENOMIC DNA]</scope>
    <source>
        <strain evidence="4">JCM 17555</strain>
    </source>
</reference>
<feature type="domain" description="Aldehyde oxidase/xanthine dehydrogenase a/b hammerhead" evidence="2">
    <location>
        <begin position="230"/>
        <end position="308"/>
    </location>
</feature>
<dbReference type="Pfam" id="PF02738">
    <property type="entry name" value="MoCoBD_1"/>
    <property type="match status" value="1"/>
</dbReference>